<feature type="signal peptide" evidence="1">
    <location>
        <begin position="1"/>
        <end position="19"/>
    </location>
</feature>
<feature type="domain" description="Outer membrane protein beta-barrel" evidence="2">
    <location>
        <begin position="19"/>
        <end position="180"/>
    </location>
</feature>
<gene>
    <name evidence="3" type="ORF">FPZ42_00195</name>
</gene>
<dbReference type="AlphaFoldDB" id="A0A563U8R5"/>
<keyword evidence="4" id="KW-1185">Reference proteome</keyword>
<sequence>MKKFLLSICCAFAVTSAFSQTTYGVRGGIGFASLSSSSGNLSVGSGSTTTFAAGLFADVKTSTNVSIQPGIYYAGKGGNYKSGGVEADFKTYYLQVPVNVVYHVPATFGGVYFGVGPYVAFGLNGKVKASDGTNSESMDVTFGSDGDFKRVDAGFNGIAGFEFKNGFLLGINYDLGLTDIGNDGTAEVSTKNRVFGISAGFKF</sequence>
<evidence type="ECO:0000256" key="1">
    <source>
        <dbReference type="SAM" id="SignalP"/>
    </source>
</evidence>
<feature type="chain" id="PRO_5021787730" evidence="1">
    <location>
        <begin position="20"/>
        <end position="203"/>
    </location>
</feature>
<accession>A0A563U8R5</accession>
<dbReference type="Pfam" id="PF13568">
    <property type="entry name" value="OMP_b-brl_2"/>
    <property type="match status" value="1"/>
</dbReference>
<dbReference type="EMBL" id="VOEI01000001">
    <property type="protein sequence ID" value="TWR27669.1"/>
    <property type="molecule type" value="Genomic_DNA"/>
</dbReference>
<dbReference type="Proteomes" id="UP000318010">
    <property type="component" value="Unassembled WGS sequence"/>
</dbReference>
<reference evidence="3 4" key="1">
    <citation type="submission" date="2019-07" db="EMBL/GenBank/DDBJ databases">
        <authorList>
            <person name="Kim J."/>
        </authorList>
    </citation>
    <scope>NUCLEOTIDE SEQUENCE [LARGE SCALE GENOMIC DNA]</scope>
    <source>
        <strain evidence="3 4">MJ1a</strain>
    </source>
</reference>
<proteinExistence type="predicted"/>
<dbReference type="InterPro" id="IPR025665">
    <property type="entry name" value="Beta-barrel_OMP_2"/>
</dbReference>
<evidence type="ECO:0000259" key="2">
    <source>
        <dbReference type="Pfam" id="PF13568"/>
    </source>
</evidence>
<organism evidence="3 4">
    <name type="scientific">Mucilaginibacter achroorhodeus</name>
    <dbReference type="NCBI Taxonomy" id="2599294"/>
    <lineage>
        <taxon>Bacteria</taxon>
        <taxon>Pseudomonadati</taxon>
        <taxon>Bacteroidota</taxon>
        <taxon>Sphingobacteriia</taxon>
        <taxon>Sphingobacteriales</taxon>
        <taxon>Sphingobacteriaceae</taxon>
        <taxon>Mucilaginibacter</taxon>
    </lineage>
</organism>
<name>A0A563U8R5_9SPHI</name>
<evidence type="ECO:0000313" key="4">
    <source>
        <dbReference type="Proteomes" id="UP000318010"/>
    </source>
</evidence>
<keyword evidence="1" id="KW-0732">Signal</keyword>
<comment type="caution">
    <text evidence="3">The sequence shown here is derived from an EMBL/GenBank/DDBJ whole genome shotgun (WGS) entry which is preliminary data.</text>
</comment>
<dbReference type="OrthoDB" id="1150878at2"/>
<dbReference type="RefSeq" id="WP_146268486.1">
    <property type="nucleotide sequence ID" value="NZ_VOEI01000001.1"/>
</dbReference>
<protein>
    <submittedName>
        <fullName evidence="3">PorT family protein</fullName>
    </submittedName>
</protein>
<evidence type="ECO:0000313" key="3">
    <source>
        <dbReference type="EMBL" id="TWR27669.1"/>
    </source>
</evidence>